<accession>A0A159Z0F1</accession>
<feature type="region of interest" description="Disordered" evidence="1">
    <location>
        <begin position="196"/>
        <end position="260"/>
    </location>
</feature>
<evidence type="ECO:0000256" key="1">
    <source>
        <dbReference type="SAM" id="MobiDB-lite"/>
    </source>
</evidence>
<feature type="region of interest" description="Disordered" evidence="1">
    <location>
        <begin position="1"/>
        <end position="80"/>
    </location>
</feature>
<evidence type="ECO:0000313" key="2">
    <source>
        <dbReference type="EMBL" id="AMY67368.1"/>
    </source>
</evidence>
<evidence type="ECO:0000313" key="3">
    <source>
        <dbReference type="Proteomes" id="UP000076128"/>
    </source>
</evidence>
<proteinExistence type="predicted"/>
<dbReference type="AlphaFoldDB" id="A0A159Z0F1"/>
<name>A0A159Z0F1_9RHOB</name>
<feature type="region of interest" description="Disordered" evidence="1">
    <location>
        <begin position="106"/>
        <end position="181"/>
    </location>
</feature>
<dbReference type="EMBL" id="CP012661">
    <property type="protein sequence ID" value="AMY67368.1"/>
    <property type="molecule type" value="Genomic_DNA"/>
</dbReference>
<protein>
    <submittedName>
        <fullName evidence="2">Uncharacterized protein</fullName>
    </submittedName>
</protein>
<dbReference type="KEGG" id="daa:AKL17_0106"/>
<gene>
    <name evidence="2" type="ORF">AKL17_0106</name>
</gene>
<feature type="compositionally biased region" description="Polar residues" evidence="1">
    <location>
        <begin position="239"/>
        <end position="253"/>
    </location>
</feature>
<organism evidence="2 3">
    <name type="scientific">Frigidibacter mobilis</name>
    <dbReference type="NCBI Taxonomy" id="1335048"/>
    <lineage>
        <taxon>Bacteria</taxon>
        <taxon>Pseudomonadati</taxon>
        <taxon>Pseudomonadota</taxon>
        <taxon>Alphaproteobacteria</taxon>
        <taxon>Rhodobacterales</taxon>
        <taxon>Paracoccaceae</taxon>
        <taxon>Frigidibacter</taxon>
    </lineage>
</organism>
<sequence length="260" mass="28285">MVAPHPGAWIETWIRSPTQRAKERRPPPGGVDRNSLCLRRLAPQLASPPTRGRGSKRQQIALKDVIFSSPPTRGRGSKQGDLFAQGLRTLVAPHPGAWIETRQCAPAGQGVRRRPPPGGVDRNADRGRDIAAQARRPPPGGVDRNRAQAHNLEVAGLSPPTRGRGSKRRHLARGRRTAQVAPHPGAWIETQPGRIAAHRPDRRPPPGAWMKPRCRRATADAPSAWPAPSTRRCHHLSAMNVNPAQTMSQSGIQTARGVKT</sequence>
<reference evidence="2 3" key="1">
    <citation type="submission" date="2015-09" db="EMBL/GenBank/DDBJ databases">
        <title>Complete genome sequence of Defluviimonas alba cai42t isolated from an oilfield in Xinjiang.</title>
        <authorList>
            <person name="Geng S."/>
            <person name="Pan X."/>
            <person name="Wu X."/>
        </authorList>
    </citation>
    <scope>NUCLEOTIDE SEQUENCE [LARGE SCALE GENOMIC DNA]</scope>
    <source>
        <strain evidence="3">cai42</strain>
    </source>
</reference>
<dbReference type="Proteomes" id="UP000076128">
    <property type="component" value="Chromosome"/>
</dbReference>
<keyword evidence="3" id="KW-1185">Reference proteome</keyword>
<feature type="compositionally biased region" description="Basic residues" evidence="1">
    <location>
        <begin position="164"/>
        <end position="176"/>
    </location>
</feature>